<accession>A0A445N1D1</accession>
<dbReference type="InterPro" id="IPR054656">
    <property type="entry name" value="DVU_1557-like"/>
</dbReference>
<evidence type="ECO:0000259" key="1">
    <source>
        <dbReference type="Pfam" id="PF24292"/>
    </source>
</evidence>
<protein>
    <recommendedName>
        <fullName evidence="1">DUF7479 domain-containing protein</fullName>
    </recommendedName>
</protein>
<sequence>MTNSYTDPEDLRWKCHKCDMFLSVGPASLTYMGKTINARLPVCPQCGFVLISEELALGKIAEVEQLLEDK</sequence>
<evidence type="ECO:0000313" key="2">
    <source>
        <dbReference type="EMBL" id="SPD75511.1"/>
    </source>
</evidence>
<dbReference type="EMBL" id="OJIN01000208">
    <property type="protein sequence ID" value="SPD75511.1"/>
    <property type="molecule type" value="Genomic_DNA"/>
</dbReference>
<name>A0A445N1D1_9BACT</name>
<organism evidence="2">
    <name type="scientific">uncultured Desulfobacterium sp</name>
    <dbReference type="NCBI Taxonomy" id="201089"/>
    <lineage>
        <taxon>Bacteria</taxon>
        <taxon>Pseudomonadati</taxon>
        <taxon>Thermodesulfobacteriota</taxon>
        <taxon>Desulfobacteria</taxon>
        <taxon>Desulfobacterales</taxon>
        <taxon>Desulfobacteriaceae</taxon>
        <taxon>Desulfobacterium</taxon>
        <taxon>environmental samples</taxon>
    </lineage>
</organism>
<dbReference type="AlphaFoldDB" id="A0A445N1D1"/>
<proteinExistence type="predicted"/>
<dbReference type="NCBIfam" id="NF045645">
    <property type="entry name" value="DVU_1557_fam"/>
    <property type="match status" value="1"/>
</dbReference>
<feature type="domain" description="DUF7479" evidence="1">
    <location>
        <begin position="12"/>
        <end position="70"/>
    </location>
</feature>
<gene>
    <name evidence="2" type="ORF">PITCH_A640054</name>
</gene>
<dbReference type="InterPro" id="IPR055902">
    <property type="entry name" value="DUF7479"/>
</dbReference>
<dbReference type="Pfam" id="PF24292">
    <property type="entry name" value="DUF7479"/>
    <property type="match status" value="1"/>
</dbReference>
<reference evidence="2" key="1">
    <citation type="submission" date="2018-01" db="EMBL/GenBank/DDBJ databases">
        <authorList>
            <person name="Regsiter A."/>
            <person name="William W."/>
        </authorList>
    </citation>
    <scope>NUCLEOTIDE SEQUENCE</scope>
    <source>
        <strain evidence="2">TRIP AH-1</strain>
    </source>
</reference>